<proteinExistence type="predicted"/>
<dbReference type="EMBL" id="PGEM01000031">
    <property type="protein sequence ID" value="PPJ64297.1"/>
    <property type="molecule type" value="Genomic_DNA"/>
</dbReference>
<dbReference type="PANTHER" id="PTHR34235:SF3">
    <property type="entry name" value="SLR1203 PROTEIN"/>
    <property type="match status" value="1"/>
</dbReference>
<dbReference type="Proteomes" id="UP000239589">
    <property type="component" value="Unassembled WGS sequence"/>
</dbReference>
<dbReference type="Pfam" id="PF01724">
    <property type="entry name" value="DUF29"/>
    <property type="match status" value="1"/>
</dbReference>
<protein>
    <submittedName>
        <fullName evidence="1">DUF29 domain-containing protein</fullName>
    </submittedName>
</protein>
<dbReference type="PANTHER" id="PTHR34235">
    <property type="entry name" value="SLR1203 PROTEIN-RELATED"/>
    <property type="match status" value="1"/>
</dbReference>
<accession>A0A2S6CX69</accession>
<gene>
    <name evidence="1" type="ORF">CUN59_05390</name>
</gene>
<reference evidence="1 2" key="1">
    <citation type="submission" date="2018-02" db="EMBL/GenBank/DDBJ databases">
        <title>Discovery of a pederin family compound in a non-symbiotic bloom-forming cyanobacterium.</title>
        <authorList>
            <person name="Kust A."/>
            <person name="Mares J."/>
            <person name="Jokela J."/>
            <person name="Urajova P."/>
            <person name="Hajek J."/>
            <person name="Saurav K."/>
            <person name="Voracova K."/>
            <person name="Fewer D.P."/>
            <person name="Haapaniemi E."/>
            <person name="Permi P."/>
            <person name="Rehakova K."/>
            <person name="Sivonen K."/>
            <person name="Hrouzek P."/>
        </authorList>
    </citation>
    <scope>NUCLEOTIDE SEQUENCE [LARGE SCALE GENOMIC DNA]</scope>
    <source>
        <strain evidence="1 2">CHARLIE-1</strain>
    </source>
</reference>
<dbReference type="OrthoDB" id="5769308at2"/>
<evidence type="ECO:0000313" key="1">
    <source>
        <dbReference type="EMBL" id="PPJ64297.1"/>
    </source>
</evidence>
<name>A0A2S6CX69_9CYAN</name>
<dbReference type="RefSeq" id="WP_104386870.1">
    <property type="nucleotide sequence ID" value="NZ_PGEM01000031.1"/>
</dbReference>
<sequence length="149" mass="17434">MTSSLYDTDYNQWTQETIQQIQNRDFENIDWDSLIEELEIMGKNDKRALISLLTRVLEHLLKLSYWESEKPRSGNHWAAEIVNFRAQIQGRLEDSPSLNSQLQTFYEKAHPVAIKSVSKLCYLPPDAQISLLQALDENWFPNDISNYQT</sequence>
<dbReference type="AlphaFoldDB" id="A0A2S6CX69"/>
<dbReference type="Gene3D" id="1.20.1220.20">
    <property type="entry name" value="Uncharcterised protein PF01724"/>
    <property type="match status" value="1"/>
</dbReference>
<comment type="caution">
    <text evidence="1">The sequence shown here is derived from an EMBL/GenBank/DDBJ whole genome shotgun (WGS) entry which is preliminary data.</text>
</comment>
<organism evidence="1 2">
    <name type="scientific">Cuspidothrix issatschenkoi CHARLIE-1</name>
    <dbReference type="NCBI Taxonomy" id="2052836"/>
    <lineage>
        <taxon>Bacteria</taxon>
        <taxon>Bacillati</taxon>
        <taxon>Cyanobacteriota</taxon>
        <taxon>Cyanophyceae</taxon>
        <taxon>Nostocales</taxon>
        <taxon>Aphanizomenonaceae</taxon>
        <taxon>Cuspidothrix</taxon>
    </lineage>
</organism>
<dbReference type="InterPro" id="IPR002636">
    <property type="entry name" value="DUF29"/>
</dbReference>
<evidence type="ECO:0000313" key="2">
    <source>
        <dbReference type="Proteomes" id="UP000239589"/>
    </source>
</evidence>
<keyword evidence="2" id="KW-1185">Reference proteome</keyword>